<accession>A0AAD8TV25</accession>
<proteinExistence type="predicted"/>
<sequence length="122" mass="13938">MWQVSGMDFALEPILLAIYVCPDQVERALKARFHDVVTVLGPHYKELKLLIGIFPDDSGSLYARLRDRPRADISVCLTKQLFKMNKQILANLALKINAKVVEGTLYWLMRCRGASLWSLTCR</sequence>
<protein>
    <submittedName>
        <fullName evidence="1">Uncharacterized protein</fullName>
    </submittedName>
</protein>
<dbReference type="EMBL" id="JAUUTY010000001">
    <property type="protein sequence ID" value="KAK1693457.1"/>
    <property type="molecule type" value="Genomic_DNA"/>
</dbReference>
<dbReference type="AlphaFoldDB" id="A0AAD8TV25"/>
<dbReference type="Gene3D" id="3.40.50.2300">
    <property type="match status" value="1"/>
</dbReference>
<keyword evidence="2" id="KW-1185">Reference proteome</keyword>
<comment type="caution">
    <text evidence="1">The sequence shown here is derived from an EMBL/GenBank/DDBJ whole genome shotgun (WGS) entry which is preliminary data.</text>
</comment>
<evidence type="ECO:0000313" key="2">
    <source>
        <dbReference type="Proteomes" id="UP001231189"/>
    </source>
</evidence>
<reference evidence="1" key="1">
    <citation type="submission" date="2023-07" db="EMBL/GenBank/DDBJ databases">
        <title>A chromosome-level genome assembly of Lolium multiflorum.</title>
        <authorList>
            <person name="Chen Y."/>
            <person name="Copetti D."/>
            <person name="Kolliker R."/>
            <person name="Studer B."/>
        </authorList>
    </citation>
    <scope>NUCLEOTIDE SEQUENCE</scope>
    <source>
        <strain evidence="1">02402/16</strain>
        <tissue evidence="1">Leaf</tissue>
    </source>
</reference>
<dbReference type="Proteomes" id="UP001231189">
    <property type="component" value="Unassembled WGS sequence"/>
</dbReference>
<evidence type="ECO:0000313" key="1">
    <source>
        <dbReference type="EMBL" id="KAK1693457.1"/>
    </source>
</evidence>
<gene>
    <name evidence="1" type="ORF">QYE76_010154</name>
</gene>
<organism evidence="1 2">
    <name type="scientific">Lolium multiflorum</name>
    <name type="common">Italian ryegrass</name>
    <name type="synonym">Lolium perenne subsp. multiflorum</name>
    <dbReference type="NCBI Taxonomy" id="4521"/>
    <lineage>
        <taxon>Eukaryota</taxon>
        <taxon>Viridiplantae</taxon>
        <taxon>Streptophyta</taxon>
        <taxon>Embryophyta</taxon>
        <taxon>Tracheophyta</taxon>
        <taxon>Spermatophyta</taxon>
        <taxon>Magnoliopsida</taxon>
        <taxon>Liliopsida</taxon>
        <taxon>Poales</taxon>
        <taxon>Poaceae</taxon>
        <taxon>BOP clade</taxon>
        <taxon>Pooideae</taxon>
        <taxon>Poodae</taxon>
        <taxon>Poeae</taxon>
        <taxon>Poeae Chloroplast Group 2 (Poeae type)</taxon>
        <taxon>Loliodinae</taxon>
        <taxon>Loliinae</taxon>
        <taxon>Lolium</taxon>
    </lineage>
</organism>
<name>A0AAD8TV25_LOLMU</name>